<evidence type="ECO:0000313" key="4">
    <source>
        <dbReference type="EMBL" id="CAH0371321.1"/>
    </source>
</evidence>
<dbReference type="SUPFAM" id="SSF81901">
    <property type="entry name" value="HCP-like"/>
    <property type="match status" value="1"/>
</dbReference>
<feature type="domain" description="PsbP C-terminal" evidence="3">
    <location>
        <begin position="135"/>
        <end position="320"/>
    </location>
</feature>
<dbReference type="SUPFAM" id="SSF55724">
    <property type="entry name" value="Mog1p/PsbP-like"/>
    <property type="match status" value="1"/>
</dbReference>
<dbReference type="OrthoDB" id="414405at2759"/>
<dbReference type="InterPro" id="IPR011990">
    <property type="entry name" value="TPR-like_helical_dom_sf"/>
</dbReference>
<keyword evidence="1" id="KW-1133">Transmembrane helix</keyword>
<reference evidence="4" key="1">
    <citation type="submission" date="2021-11" db="EMBL/GenBank/DDBJ databases">
        <authorList>
            <consortium name="Genoscope - CEA"/>
            <person name="William W."/>
        </authorList>
    </citation>
    <scope>NUCLEOTIDE SEQUENCE</scope>
</reference>
<protein>
    <recommendedName>
        <fullName evidence="3">PsbP C-terminal domain-containing protein</fullName>
    </recommendedName>
</protein>
<comment type="caution">
    <text evidence="4">The sequence shown here is derived from an EMBL/GenBank/DDBJ whole genome shotgun (WGS) entry which is preliminary data.</text>
</comment>
<dbReference type="Pfam" id="PF01789">
    <property type="entry name" value="PsbP"/>
    <property type="match status" value="1"/>
</dbReference>
<evidence type="ECO:0000256" key="2">
    <source>
        <dbReference type="SAM" id="SignalP"/>
    </source>
</evidence>
<sequence length="564" mass="61255">MHVCLVALLAVRAAAALQPPSLQRAPLGRQRHVRFADEAPPDAAEAAADAPAEPPAEEKVDAMTYVFGKPGELQGDMARMGTSPRRLALFGLLGLFIALAGDLFRLTSTLLRIAPGGVQDAARRARLDTYYPIGDFKRYIDDEYGFEVRYPEMWLADQAIYVSRMQARTGAGAVDAEALLRSRKQKGPAALAGFGPPGGGKFENLSVFRSPVMAGLKLRNLGTPTEFAQRLLDTAVAPPESGKKTTLLAATERADGSYAFEYCLQLPQRRDGVEGRILHNLAVASVRGGDELFTLTVLCGEEDWRDREALFRQVAASFRVYGPLCYEAWGPESMRVLKVCCQKTICQACDVQMEIRGQDLCPFCRAEPMSPADELAKLEHWAAKDSAAAVCQLGSCYRRGDLGLEIDSPRAVALYERAVELGDAKAVVHLGLMLADGDGCPRDEARAAALFDALSKTKGPWAPWAENALGRLATDPFVAAGHWRQAAEDGFSIAMANLGMLYEGRFSYAKAFPTDLAAAKMWYQAAAEHGREDAAFNLQRLRAATTSKGRMTHAFRAFEGLLAA</sequence>
<keyword evidence="1" id="KW-0472">Membrane</keyword>
<dbReference type="NCBIfam" id="NF040946">
    <property type="entry name" value="PSII_PsbP"/>
    <property type="match status" value="1"/>
</dbReference>
<evidence type="ECO:0000313" key="5">
    <source>
        <dbReference type="Proteomes" id="UP000789595"/>
    </source>
</evidence>
<keyword evidence="5" id="KW-1185">Reference proteome</keyword>
<feature type="transmembrane region" description="Helical" evidence="1">
    <location>
        <begin position="87"/>
        <end position="104"/>
    </location>
</feature>
<dbReference type="EMBL" id="CAKKNE010000003">
    <property type="protein sequence ID" value="CAH0371321.1"/>
    <property type="molecule type" value="Genomic_DNA"/>
</dbReference>
<dbReference type="PANTHER" id="PTHR31407">
    <property type="match status" value="1"/>
</dbReference>
<evidence type="ECO:0000256" key="1">
    <source>
        <dbReference type="SAM" id="Phobius"/>
    </source>
</evidence>
<dbReference type="GO" id="GO:0019898">
    <property type="term" value="C:extrinsic component of membrane"/>
    <property type="evidence" value="ECO:0007669"/>
    <property type="project" value="InterPro"/>
</dbReference>
<dbReference type="InterPro" id="IPR002683">
    <property type="entry name" value="PsbP_C"/>
</dbReference>
<gene>
    <name evidence="4" type="ORF">PECAL_3P12560</name>
</gene>
<keyword evidence="2" id="KW-0732">Signal</keyword>
<dbReference type="PANTHER" id="PTHR31407:SF16">
    <property type="entry name" value="PSBP DOMAIN-CONTAINING PROTEIN 7, CHLOROPLASTIC"/>
    <property type="match status" value="1"/>
</dbReference>
<organism evidence="4 5">
    <name type="scientific">Pelagomonas calceolata</name>
    <dbReference type="NCBI Taxonomy" id="35677"/>
    <lineage>
        <taxon>Eukaryota</taxon>
        <taxon>Sar</taxon>
        <taxon>Stramenopiles</taxon>
        <taxon>Ochrophyta</taxon>
        <taxon>Pelagophyceae</taxon>
        <taxon>Pelagomonadales</taxon>
        <taxon>Pelagomonadaceae</taxon>
        <taxon>Pelagomonas</taxon>
    </lineage>
</organism>
<dbReference type="Gene3D" id="1.25.40.10">
    <property type="entry name" value="Tetratricopeptide repeat domain"/>
    <property type="match status" value="1"/>
</dbReference>
<feature type="chain" id="PRO_5035173905" description="PsbP C-terminal domain-containing protein" evidence="2">
    <location>
        <begin position="17"/>
        <end position="564"/>
    </location>
</feature>
<dbReference type="Gene3D" id="3.40.1000.10">
    <property type="entry name" value="Mog1/PsbP, alpha/beta/alpha sandwich"/>
    <property type="match status" value="1"/>
</dbReference>
<feature type="signal peptide" evidence="2">
    <location>
        <begin position="1"/>
        <end position="16"/>
    </location>
</feature>
<keyword evidence="1" id="KW-0812">Transmembrane</keyword>
<dbReference type="Pfam" id="PF08238">
    <property type="entry name" value="Sel1"/>
    <property type="match status" value="3"/>
</dbReference>
<dbReference type="AlphaFoldDB" id="A0A8J2X277"/>
<dbReference type="InterPro" id="IPR016123">
    <property type="entry name" value="Mog1/PsbP_a/b/a-sand"/>
</dbReference>
<dbReference type="GO" id="GO:0015979">
    <property type="term" value="P:photosynthesis"/>
    <property type="evidence" value="ECO:0007669"/>
    <property type="project" value="InterPro"/>
</dbReference>
<name>A0A8J2X277_9STRA</name>
<dbReference type="Proteomes" id="UP000789595">
    <property type="component" value="Unassembled WGS sequence"/>
</dbReference>
<dbReference type="GO" id="GO:0009523">
    <property type="term" value="C:photosystem II"/>
    <property type="evidence" value="ECO:0007669"/>
    <property type="project" value="InterPro"/>
</dbReference>
<dbReference type="SMART" id="SM00671">
    <property type="entry name" value="SEL1"/>
    <property type="match status" value="3"/>
</dbReference>
<proteinExistence type="predicted"/>
<dbReference type="InterPro" id="IPR006597">
    <property type="entry name" value="Sel1-like"/>
</dbReference>
<dbReference type="GO" id="GO:0005509">
    <property type="term" value="F:calcium ion binding"/>
    <property type="evidence" value="ECO:0007669"/>
    <property type="project" value="InterPro"/>
</dbReference>
<evidence type="ECO:0000259" key="3">
    <source>
        <dbReference type="Pfam" id="PF01789"/>
    </source>
</evidence>
<accession>A0A8J2X277</accession>